<feature type="domain" description="Solute-binding protein family 3/N-terminal" evidence="3">
    <location>
        <begin position="70"/>
        <end position="163"/>
    </location>
</feature>
<dbReference type="AlphaFoldDB" id="M1PCV2"/>
<dbReference type="Gene3D" id="3.40.190.10">
    <property type="entry name" value="Periplasmic binding protein-like II"/>
    <property type="match status" value="2"/>
</dbReference>
<evidence type="ECO:0000259" key="3">
    <source>
        <dbReference type="Pfam" id="PF00497"/>
    </source>
</evidence>
<dbReference type="OrthoDB" id="5457124at2"/>
<keyword evidence="2" id="KW-0472">Membrane</keyword>
<sequence length="197" mass="21766">MRALIHDIVKFVALMTSFETSSGMPMVNRNLLFFISSWCLLFSFLFFLPIISANANQNHPKEYNEVVAVFPENFPPQCFLDEKGKPAGFAIDVLAQVARLANLKVVYRAEKSWVDASNALLNGTADLIPNSGITVKRLIDSDFTIPVETFAVVIFVREATDDIKSLADLKGRKVAVLPLNVGKKIVDGQKKYNGSGL</sequence>
<keyword evidence="1" id="KW-0732">Signal</keyword>
<feature type="transmembrane region" description="Helical" evidence="2">
    <location>
        <begin position="31"/>
        <end position="51"/>
    </location>
</feature>
<evidence type="ECO:0000313" key="5">
    <source>
        <dbReference type="Proteomes" id="UP000011721"/>
    </source>
</evidence>
<keyword evidence="2" id="KW-1133">Transmembrane helix</keyword>
<protein>
    <submittedName>
        <fullName evidence="4">Periplasmic component of amino acid ABC-type transporter/signal transduction system</fullName>
    </submittedName>
</protein>
<dbReference type="InterPro" id="IPR001638">
    <property type="entry name" value="Solute-binding_3/MltF_N"/>
</dbReference>
<reference evidence="5" key="1">
    <citation type="journal article" date="2013" name="Stand. Genomic Sci.">
        <title>Complete genome sequence of Desulfocapsa sulfexigens, a marine deltaproteobacterium specialized in disproportionating inorganic sulfur compounds.</title>
        <authorList>
            <person name="Finster K.W."/>
            <person name="Kjeldsen K.U."/>
            <person name="Kube M."/>
            <person name="Reinhardt R."/>
            <person name="Mussmann M."/>
            <person name="Amann R."/>
            <person name="Schreiber L."/>
        </authorList>
    </citation>
    <scope>NUCLEOTIDE SEQUENCE [LARGE SCALE GENOMIC DNA]</scope>
    <source>
        <strain evidence="5">DSM 10523 / SB164P1</strain>
    </source>
</reference>
<dbReference type="eggNOG" id="COG0834">
    <property type="taxonomic scope" value="Bacteria"/>
</dbReference>
<evidence type="ECO:0000256" key="2">
    <source>
        <dbReference type="SAM" id="Phobius"/>
    </source>
</evidence>
<dbReference type="SUPFAM" id="SSF53850">
    <property type="entry name" value="Periplasmic binding protein-like II"/>
    <property type="match status" value="1"/>
</dbReference>
<dbReference type="HOGENOM" id="CLU_1382184_0_0_7"/>
<evidence type="ECO:0000256" key="1">
    <source>
        <dbReference type="ARBA" id="ARBA00022729"/>
    </source>
</evidence>
<evidence type="ECO:0000313" key="4">
    <source>
        <dbReference type="EMBL" id="AGF77575.1"/>
    </source>
</evidence>
<accession>M1PCV2</accession>
<gene>
    <name evidence="4" type="ordered locus">UWK_01003</name>
</gene>
<dbReference type="EMBL" id="CP003985">
    <property type="protein sequence ID" value="AGF77575.1"/>
    <property type="molecule type" value="Genomic_DNA"/>
</dbReference>
<dbReference type="KEGG" id="dsf:UWK_01003"/>
<dbReference type="RefSeq" id="WP_015403271.1">
    <property type="nucleotide sequence ID" value="NC_020304.1"/>
</dbReference>
<organism evidence="4 5">
    <name type="scientific">Desulfocapsa sulfexigens (strain DSM 10523 / SB164P1)</name>
    <dbReference type="NCBI Taxonomy" id="1167006"/>
    <lineage>
        <taxon>Bacteria</taxon>
        <taxon>Pseudomonadati</taxon>
        <taxon>Thermodesulfobacteriota</taxon>
        <taxon>Desulfobulbia</taxon>
        <taxon>Desulfobulbales</taxon>
        <taxon>Desulfocapsaceae</taxon>
        <taxon>Desulfocapsa</taxon>
    </lineage>
</organism>
<dbReference type="Proteomes" id="UP000011721">
    <property type="component" value="Chromosome"/>
</dbReference>
<name>M1PCV2_DESSD</name>
<dbReference type="PANTHER" id="PTHR35936">
    <property type="entry name" value="MEMBRANE-BOUND LYTIC MUREIN TRANSGLYCOSYLASE F"/>
    <property type="match status" value="1"/>
</dbReference>
<proteinExistence type="predicted"/>
<dbReference type="Pfam" id="PF00497">
    <property type="entry name" value="SBP_bac_3"/>
    <property type="match status" value="1"/>
</dbReference>
<keyword evidence="2" id="KW-0812">Transmembrane</keyword>
<dbReference type="STRING" id="1167006.UWK_01003"/>
<keyword evidence="5" id="KW-1185">Reference proteome</keyword>